<feature type="domain" description="Helicase ATP-binding" evidence="1">
    <location>
        <begin position="295"/>
        <end position="530"/>
    </location>
</feature>
<dbReference type="EMBL" id="CP009247">
    <property type="protein sequence ID" value="APT88015.1"/>
    <property type="molecule type" value="Genomic_DNA"/>
</dbReference>
<dbReference type="RefSeq" id="WP_075662989.1">
    <property type="nucleotide sequence ID" value="NZ_CP009247.1"/>
</dbReference>
<keyword evidence="3" id="KW-1185">Reference proteome</keyword>
<dbReference type="GO" id="GO:0009307">
    <property type="term" value="P:DNA restriction-modification system"/>
    <property type="evidence" value="ECO:0007669"/>
    <property type="project" value="UniProtKB-KW"/>
</dbReference>
<dbReference type="Gene3D" id="3.40.50.300">
    <property type="entry name" value="P-loop containing nucleotide triphosphate hydrolases"/>
    <property type="match status" value="2"/>
</dbReference>
<dbReference type="InterPro" id="IPR014001">
    <property type="entry name" value="Helicase_ATP-bd"/>
</dbReference>
<dbReference type="GO" id="GO:0009035">
    <property type="term" value="F:type I site-specific deoxyribonuclease activity"/>
    <property type="evidence" value="ECO:0007669"/>
    <property type="project" value="UniProtKB-EC"/>
</dbReference>
<protein>
    <recommendedName>
        <fullName evidence="1">Helicase ATP-binding domain-containing protein</fullName>
    </recommendedName>
</protein>
<reference evidence="2 3" key="1">
    <citation type="submission" date="2014-08" db="EMBL/GenBank/DDBJ databases">
        <title>Complete genome sequence of Corynebacterium frankenforstense ST18(T) (=DSM 45800(T)), isolated from raw cow milk.</title>
        <authorList>
            <person name="Ruckert C."/>
            <person name="Albersmeier A."/>
            <person name="Winkler A."/>
            <person name="Lipski A."/>
            <person name="Kalinowski J."/>
        </authorList>
    </citation>
    <scope>NUCLEOTIDE SEQUENCE [LARGE SCALE GENOMIC DNA]</scope>
    <source>
        <strain evidence="2 3">ST18</strain>
    </source>
</reference>
<name>A0A1L7CQA3_9CORY</name>
<dbReference type="PANTHER" id="PTHR42927:SF1">
    <property type="entry name" value="HELICASE SUPERFAMILY 1 AND 2 DOMAIN-CONTAINING PROTEIN"/>
    <property type="match status" value="1"/>
</dbReference>
<dbReference type="GO" id="GO:0003677">
    <property type="term" value="F:DNA binding"/>
    <property type="evidence" value="ECO:0007669"/>
    <property type="project" value="UniProtKB-KW"/>
</dbReference>
<dbReference type="InterPro" id="IPR007409">
    <property type="entry name" value="Restrct_endonuc_type1_HsdR_N"/>
</dbReference>
<dbReference type="GO" id="GO:0005524">
    <property type="term" value="F:ATP binding"/>
    <property type="evidence" value="ECO:0007669"/>
    <property type="project" value="UniProtKB-KW"/>
</dbReference>
<dbReference type="InterPro" id="IPR040980">
    <property type="entry name" value="SWI2_SNF2"/>
</dbReference>
<dbReference type="Pfam" id="PF18766">
    <property type="entry name" value="SWI2_SNF2"/>
    <property type="match status" value="1"/>
</dbReference>
<evidence type="ECO:0000313" key="2">
    <source>
        <dbReference type="EMBL" id="APT88015.1"/>
    </source>
</evidence>
<dbReference type="KEGG" id="cfk:CFRA_00465"/>
<dbReference type="InterPro" id="IPR055180">
    <property type="entry name" value="HsdR_RecA-like_helicase_dom_2"/>
</dbReference>
<organism evidence="2 3">
    <name type="scientific">Corynebacterium frankenforstense DSM 45800</name>
    <dbReference type="NCBI Taxonomy" id="1437875"/>
    <lineage>
        <taxon>Bacteria</taxon>
        <taxon>Bacillati</taxon>
        <taxon>Actinomycetota</taxon>
        <taxon>Actinomycetes</taxon>
        <taxon>Mycobacteriales</taxon>
        <taxon>Corynebacteriaceae</taxon>
        <taxon>Corynebacterium</taxon>
    </lineage>
</organism>
<gene>
    <name evidence="2" type="ORF">CFRA_00465</name>
</gene>
<accession>A0A1L7CQA3</accession>
<dbReference type="SUPFAM" id="SSF52540">
    <property type="entry name" value="P-loop containing nucleoside triphosphate hydrolases"/>
    <property type="match status" value="1"/>
</dbReference>
<dbReference type="SMART" id="SM00487">
    <property type="entry name" value="DEXDc"/>
    <property type="match status" value="1"/>
</dbReference>
<evidence type="ECO:0000313" key="3">
    <source>
        <dbReference type="Proteomes" id="UP000185434"/>
    </source>
</evidence>
<dbReference type="OrthoDB" id="9758243at2"/>
<evidence type="ECO:0000259" key="1">
    <source>
        <dbReference type="SMART" id="SM00487"/>
    </source>
</evidence>
<dbReference type="AlphaFoldDB" id="A0A1L7CQA3"/>
<dbReference type="InterPro" id="IPR027417">
    <property type="entry name" value="P-loop_NTPase"/>
</dbReference>
<dbReference type="Pfam" id="PF04313">
    <property type="entry name" value="HSDR_N"/>
    <property type="match status" value="1"/>
</dbReference>
<dbReference type="PANTHER" id="PTHR42927">
    <property type="entry name" value="HELICASE SUPERFAMILY 1 AND 2 DOMAIN-CONTAINING PROTEIN"/>
    <property type="match status" value="1"/>
</dbReference>
<dbReference type="STRING" id="1437875.CFRA_00465"/>
<proteinExistence type="predicted"/>
<dbReference type="Proteomes" id="UP000185434">
    <property type="component" value="Chromosome"/>
</dbReference>
<sequence length="1040" mass="116308">MAKANLEIGLEDTICSELTDYGWLYEAGGADKGFDAGLALYPEDVLAWLSSQYPDEYRKVIPDRLTGRDLKRAQRSLLEDLATQLDKKPVVNRKTGQSTGGLMGVLHTGFVYSRPGRSTARFGAMVAFSPADPTIIAARKRSQANVLRVIRQVHFDTERTKDTIDVMLLVNGIPVVTMELKADSSQNVIDAMEQYKSDRKPVKTSRVLRPGRCLVHFAVSDAEVYMTTKLAGNATTFLPFNRGRENGHAGNDPIPGGIATEYLWKQVLERELFLRILGNFAFFEPKNKRVGADGTLIFPRYHQLRAVERVVADISEQGPGQPYLIWHSAGSGKTKTIAWLAHRLSRHVMPNGEPTFDSVILVSDRTVLDKNLRDSVQMLRASEGLVVPIEHGSEAKSERLNEALTVGNAIITCTLQTFPEVLSRIESREDLEGRRWAVIADEAHSSQTGRTANALRELLADDGELGDDEDEIAADDLLLLKKRRTAQAANITFIAFTATPKEKTLALFGTAHGGKKAAFDTYTMAQAIQEGFILDVLTNYSTYEMFARVAAKAEESDEVELDRAVSDVYKFVRLHDTAISQKVQIVVEHFKENVLGELDGQARAMVVTSSRANAVRWALQMNKYIEAKGYGRLFKALVAFSEKVTLKETGDLEYTEASMNGGGDVEEKFKDDKQDYRVMIVANKFQTGFNEPRLIAMYVDKKLNGVATVQTLSRLNRTHAGKTTTMVLDFVNDPESILTDFKKYYQSASITEELDPAELPEMGTQLDAYGFYDHDDMDAITKAELDGKDATHRDFVKVLQPIADAWLTELMDARRTGDDDAVKTVMDFRRLVRSYISAWELYTQILDYRDADLHKRALLLSHLQRYLVDRHGPSEEDYAARVRLEGLSMQPKLIEEDLGLTKTDSEDDEWGALSFVPSRIGGGADTPELGPLDKVVDAVNEMLAAQNAGVERQAVAGFISTTWGKVMANQEIKGTVLDNTPEQLRNSTAFSEKLLQLLWQQRKSNEEISDLVMFDEKGRRMFASQLLEEMIRLRENGELE</sequence>
<dbReference type="Pfam" id="PF22679">
    <property type="entry name" value="T1R_D3-like"/>
    <property type="match status" value="1"/>
</dbReference>
<dbReference type="REBASE" id="182334">
    <property type="entry name" value="Cfr45800ORF460P"/>
</dbReference>
<dbReference type="Gene3D" id="3.90.1570.50">
    <property type="match status" value="1"/>
</dbReference>